<evidence type="ECO:0000256" key="1">
    <source>
        <dbReference type="ARBA" id="ARBA00001947"/>
    </source>
</evidence>
<evidence type="ECO:0000256" key="3">
    <source>
        <dbReference type="ARBA" id="ARBA00022723"/>
    </source>
</evidence>
<keyword evidence="4" id="KW-0378">Hydrolase</keyword>
<dbReference type="GO" id="GO:0004222">
    <property type="term" value="F:metalloendopeptidase activity"/>
    <property type="evidence" value="ECO:0007669"/>
    <property type="project" value="InterPro"/>
</dbReference>
<keyword evidence="7" id="KW-0732">Signal</keyword>
<evidence type="ECO:0000256" key="4">
    <source>
        <dbReference type="ARBA" id="ARBA00022801"/>
    </source>
</evidence>
<organism evidence="9 10">
    <name type="scientific">Aestuariispira insulae</name>
    <dbReference type="NCBI Taxonomy" id="1461337"/>
    <lineage>
        <taxon>Bacteria</taxon>
        <taxon>Pseudomonadati</taxon>
        <taxon>Pseudomonadota</taxon>
        <taxon>Alphaproteobacteria</taxon>
        <taxon>Rhodospirillales</taxon>
        <taxon>Kiloniellaceae</taxon>
        <taxon>Aestuariispira</taxon>
    </lineage>
</organism>
<comment type="caution">
    <text evidence="9">The sequence shown here is derived from an EMBL/GenBank/DDBJ whole genome shotgun (WGS) entry which is preliminary data.</text>
</comment>
<evidence type="ECO:0000256" key="2">
    <source>
        <dbReference type="ARBA" id="ARBA00022670"/>
    </source>
</evidence>
<dbReference type="Gene3D" id="1.25.40.10">
    <property type="entry name" value="Tetratricopeptide repeat domain"/>
    <property type="match status" value="1"/>
</dbReference>
<comment type="cofactor">
    <cofactor evidence="1">
        <name>Zn(2+)</name>
        <dbReference type="ChEBI" id="CHEBI:29105"/>
    </cofactor>
</comment>
<proteinExistence type="predicted"/>
<dbReference type="AlphaFoldDB" id="A0A3D9HR31"/>
<dbReference type="InterPro" id="IPR011990">
    <property type="entry name" value="TPR-like_helical_dom_sf"/>
</dbReference>
<evidence type="ECO:0000313" key="10">
    <source>
        <dbReference type="Proteomes" id="UP000256845"/>
    </source>
</evidence>
<evidence type="ECO:0000256" key="7">
    <source>
        <dbReference type="SAM" id="SignalP"/>
    </source>
</evidence>
<dbReference type="Pfam" id="PF01435">
    <property type="entry name" value="Peptidase_M48"/>
    <property type="match status" value="1"/>
</dbReference>
<sequence length="461" mass="51385">MRLLKVFMSLITLTIGLATAASAQASTIRDTEIENTLRYYARPIFEAAGLDINTVRIHLINDPRLNAFVSGGQHMFFNTGLLMAADNADQVIGVMAHETGHITGGHLSQFDEGIRNAQARSIATLLLSIPLAIATGKGEFVVAGQSASQQIGNRSFLKFTRSMEQAADQAAVGFLDDAGISAEGMLEFFGKLQKNEALYSASQNPYTRSHPLTADRIAFVDHHVQISRFSENKLDPLYNELHQRMKAKLIGYFMADSVDRYYDPSDTGFYAQYARVFSLMQRHKTEEAIQIVDGLINKLPDDPYFQEVKGDILFRAGRIEESIPFFERAVQILEWADQIRVSAARAHIEASNRSVSDSETEKHLKAAITHLDAAQRYAPTSAFSWQLKGTAYYRLGNQPKAKLAEAEYAILTRNHEKAKFKAREAMELLPKGSPDWLRAQDIEFEANKGEINDVDENKSAG</sequence>
<dbReference type="CDD" id="cd07324">
    <property type="entry name" value="M48C_Oma1-like"/>
    <property type="match status" value="1"/>
</dbReference>
<dbReference type="Gene3D" id="3.30.2010.10">
    <property type="entry name" value="Metalloproteases ('zincins'), catalytic domain"/>
    <property type="match status" value="1"/>
</dbReference>
<evidence type="ECO:0000313" key="9">
    <source>
        <dbReference type="EMBL" id="RED51994.1"/>
    </source>
</evidence>
<dbReference type="InterPro" id="IPR001915">
    <property type="entry name" value="Peptidase_M48"/>
</dbReference>
<protein>
    <submittedName>
        <fullName evidence="9">Putative Zn-dependent protease</fullName>
    </submittedName>
</protein>
<dbReference type="GO" id="GO:0046872">
    <property type="term" value="F:metal ion binding"/>
    <property type="evidence" value="ECO:0007669"/>
    <property type="project" value="UniProtKB-KW"/>
</dbReference>
<dbReference type="GO" id="GO:0016020">
    <property type="term" value="C:membrane"/>
    <property type="evidence" value="ECO:0007669"/>
    <property type="project" value="TreeGrafter"/>
</dbReference>
<feature type="domain" description="Peptidase M48" evidence="8">
    <location>
        <begin position="46"/>
        <end position="222"/>
    </location>
</feature>
<evidence type="ECO:0000259" key="8">
    <source>
        <dbReference type="Pfam" id="PF01435"/>
    </source>
</evidence>
<keyword evidence="6" id="KW-0482">Metalloprotease</keyword>
<dbReference type="RefSeq" id="WP_181905216.1">
    <property type="nucleotide sequence ID" value="NZ_QRDW01000002.1"/>
</dbReference>
<accession>A0A3D9HR31</accession>
<dbReference type="SUPFAM" id="SSF48452">
    <property type="entry name" value="TPR-like"/>
    <property type="match status" value="1"/>
</dbReference>
<feature type="signal peptide" evidence="7">
    <location>
        <begin position="1"/>
        <end position="20"/>
    </location>
</feature>
<dbReference type="InterPro" id="IPR051156">
    <property type="entry name" value="Mito/Outer_Membr_Metalloprot"/>
</dbReference>
<name>A0A3D9HR31_9PROT</name>
<keyword evidence="2 9" id="KW-0645">Protease</keyword>
<keyword evidence="10" id="KW-1185">Reference proteome</keyword>
<keyword evidence="3" id="KW-0479">Metal-binding</keyword>
<dbReference type="Proteomes" id="UP000256845">
    <property type="component" value="Unassembled WGS sequence"/>
</dbReference>
<evidence type="ECO:0000256" key="5">
    <source>
        <dbReference type="ARBA" id="ARBA00022833"/>
    </source>
</evidence>
<dbReference type="EMBL" id="QRDW01000002">
    <property type="protein sequence ID" value="RED51994.1"/>
    <property type="molecule type" value="Genomic_DNA"/>
</dbReference>
<gene>
    <name evidence="9" type="ORF">DFP90_10210</name>
</gene>
<dbReference type="PANTHER" id="PTHR22726:SF1">
    <property type="entry name" value="METALLOENDOPEPTIDASE OMA1, MITOCHONDRIAL"/>
    <property type="match status" value="1"/>
</dbReference>
<evidence type="ECO:0000256" key="6">
    <source>
        <dbReference type="ARBA" id="ARBA00023049"/>
    </source>
</evidence>
<reference evidence="9 10" key="1">
    <citation type="submission" date="2018-07" db="EMBL/GenBank/DDBJ databases">
        <title>Genomic Encyclopedia of Type Strains, Phase III (KMG-III): the genomes of soil and plant-associated and newly described type strains.</title>
        <authorList>
            <person name="Whitman W."/>
        </authorList>
    </citation>
    <scope>NUCLEOTIDE SEQUENCE [LARGE SCALE GENOMIC DNA]</scope>
    <source>
        <strain evidence="9 10">CECT 8488</strain>
    </source>
</reference>
<dbReference type="GO" id="GO:0051603">
    <property type="term" value="P:proteolysis involved in protein catabolic process"/>
    <property type="evidence" value="ECO:0007669"/>
    <property type="project" value="TreeGrafter"/>
</dbReference>
<feature type="chain" id="PRO_5017740372" evidence="7">
    <location>
        <begin position="21"/>
        <end position="461"/>
    </location>
</feature>
<dbReference type="PANTHER" id="PTHR22726">
    <property type="entry name" value="METALLOENDOPEPTIDASE OMA1"/>
    <property type="match status" value="1"/>
</dbReference>
<keyword evidence="5" id="KW-0862">Zinc</keyword>